<dbReference type="Pfam" id="PF20548">
    <property type="entry name" value="DUF6762"/>
    <property type="match status" value="1"/>
</dbReference>
<name>A0A1T4X7S0_9CLOT</name>
<sequence length="127" mass="15013">MEGSSIVLMEKQDGILSKELGSYEIETGIEYIYKAYVEDEIVYLFLTTNVDVDDENYNDIFDEYDFEGHINLGCQVEEVEEEYNPVWLIKTDFINQHDDMKKKLNDIIKYHAEEIKRIYEKLGINPL</sequence>
<gene>
    <name evidence="1" type="ORF">SAMN05443428_106122</name>
</gene>
<reference evidence="2" key="1">
    <citation type="submission" date="2017-02" db="EMBL/GenBank/DDBJ databases">
        <authorList>
            <person name="Varghese N."/>
            <person name="Submissions S."/>
        </authorList>
    </citation>
    <scope>NUCLEOTIDE SEQUENCE [LARGE SCALE GENOMIC DNA]</scope>
    <source>
        <strain evidence="2">USBA 833</strain>
    </source>
</reference>
<evidence type="ECO:0000313" key="1">
    <source>
        <dbReference type="EMBL" id="SKA85158.1"/>
    </source>
</evidence>
<organism evidence="1 2">
    <name type="scientific">Caloramator quimbayensis</name>
    <dbReference type="NCBI Taxonomy" id="1147123"/>
    <lineage>
        <taxon>Bacteria</taxon>
        <taxon>Bacillati</taxon>
        <taxon>Bacillota</taxon>
        <taxon>Clostridia</taxon>
        <taxon>Eubacteriales</taxon>
        <taxon>Clostridiaceae</taxon>
        <taxon>Caloramator</taxon>
    </lineage>
</organism>
<dbReference type="OrthoDB" id="1913818at2"/>
<dbReference type="EMBL" id="FUYH01000006">
    <property type="protein sequence ID" value="SKA85158.1"/>
    <property type="molecule type" value="Genomic_DNA"/>
</dbReference>
<protein>
    <submittedName>
        <fullName evidence="1">Uncharacterized protein</fullName>
    </submittedName>
</protein>
<proteinExistence type="predicted"/>
<dbReference type="RefSeq" id="WP_078696112.1">
    <property type="nucleotide sequence ID" value="NZ_FUYH01000006.1"/>
</dbReference>
<evidence type="ECO:0000313" key="2">
    <source>
        <dbReference type="Proteomes" id="UP000190105"/>
    </source>
</evidence>
<dbReference type="AlphaFoldDB" id="A0A1T4X7S0"/>
<dbReference type="STRING" id="1147123.SAMN05443428_106122"/>
<keyword evidence="2" id="KW-1185">Reference proteome</keyword>
<dbReference type="InterPro" id="IPR046650">
    <property type="entry name" value="DUF6762"/>
</dbReference>
<dbReference type="Proteomes" id="UP000190105">
    <property type="component" value="Unassembled WGS sequence"/>
</dbReference>
<accession>A0A1T4X7S0</accession>